<accession>A0A4S8MUA8</accession>
<evidence type="ECO:0000313" key="3">
    <source>
        <dbReference type="Proteomes" id="UP000297245"/>
    </source>
</evidence>
<feature type="compositionally biased region" description="Polar residues" evidence="1">
    <location>
        <begin position="1"/>
        <end position="24"/>
    </location>
</feature>
<protein>
    <submittedName>
        <fullName evidence="2">Uncharacterized protein</fullName>
    </submittedName>
</protein>
<dbReference type="EMBL" id="ML179041">
    <property type="protein sequence ID" value="THV06632.1"/>
    <property type="molecule type" value="Genomic_DNA"/>
</dbReference>
<evidence type="ECO:0000256" key="1">
    <source>
        <dbReference type="SAM" id="MobiDB-lite"/>
    </source>
</evidence>
<dbReference type="AlphaFoldDB" id="A0A4S8MUA8"/>
<proteinExistence type="predicted"/>
<reference evidence="2 3" key="1">
    <citation type="journal article" date="2019" name="Nat. Ecol. Evol.">
        <title>Megaphylogeny resolves global patterns of mushroom evolution.</title>
        <authorList>
            <person name="Varga T."/>
            <person name="Krizsan K."/>
            <person name="Foldi C."/>
            <person name="Dima B."/>
            <person name="Sanchez-Garcia M."/>
            <person name="Sanchez-Ramirez S."/>
            <person name="Szollosi G.J."/>
            <person name="Szarkandi J.G."/>
            <person name="Papp V."/>
            <person name="Albert L."/>
            <person name="Andreopoulos W."/>
            <person name="Angelini C."/>
            <person name="Antonin V."/>
            <person name="Barry K.W."/>
            <person name="Bougher N.L."/>
            <person name="Buchanan P."/>
            <person name="Buyck B."/>
            <person name="Bense V."/>
            <person name="Catcheside P."/>
            <person name="Chovatia M."/>
            <person name="Cooper J."/>
            <person name="Damon W."/>
            <person name="Desjardin D."/>
            <person name="Finy P."/>
            <person name="Geml J."/>
            <person name="Haridas S."/>
            <person name="Hughes K."/>
            <person name="Justo A."/>
            <person name="Karasinski D."/>
            <person name="Kautmanova I."/>
            <person name="Kiss B."/>
            <person name="Kocsube S."/>
            <person name="Kotiranta H."/>
            <person name="LaButti K.M."/>
            <person name="Lechner B.E."/>
            <person name="Liimatainen K."/>
            <person name="Lipzen A."/>
            <person name="Lukacs Z."/>
            <person name="Mihaltcheva S."/>
            <person name="Morgado L.N."/>
            <person name="Niskanen T."/>
            <person name="Noordeloos M.E."/>
            <person name="Ohm R.A."/>
            <person name="Ortiz-Santana B."/>
            <person name="Ovrebo C."/>
            <person name="Racz N."/>
            <person name="Riley R."/>
            <person name="Savchenko A."/>
            <person name="Shiryaev A."/>
            <person name="Soop K."/>
            <person name="Spirin V."/>
            <person name="Szebenyi C."/>
            <person name="Tomsovsky M."/>
            <person name="Tulloss R.E."/>
            <person name="Uehling J."/>
            <person name="Grigoriev I.V."/>
            <person name="Vagvolgyi C."/>
            <person name="Papp T."/>
            <person name="Martin F.M."/>
            <person name="Miettinen O."/>
            <person name="Hibbett D.S."/>
            <person name="Nagy L.G."/>
        </authorList>
    </citation>
    <scope>NUCLEOTIDE SEQUENCE [LARGE SCALE GENOMIC DNA]</scope>
    <source>
        <strain evidence="2 3">CBS 962.96</strain>
    </source>
</reference>
<dbReference type="Proteomes" id="UP000297245">
    <property type="component" value="Unassembled WGS sequence"/>
</dbReference>
<feature type="region of interest" description="Disordered" evidence="1">
    <location>
        <begin position="408"/>
        <end position="427"/>
    </location>
</feature>
<feature type="region of interest" description="Disordered" evidence="1">
    <location>
        <begin position="286"/>
        <end position="325"/>
    </location>
</feature>
<name>A0A4S8MUA8_DENBC</name>
<evidence type="ECO:0000313" key="2">
    <source>
        <dbReference type="EMBL" id="THV06632.1"/>
    </source>
</evidence>
<organism evidence="2 3">
    <name type="scientific">Dendrothele bispora (strain CBS 962.96)</name>
    <dbReference type="NCBI Taxonomy" id="1314807"/>
    <lineage>
        <taxon>Eukaryota</taxon>
        <taxon>Fungi</taxon>
        <taxon>Dikarya</taxon>
        <taxon>Basidiomycota</taxon>
        <taxon>Agaricomycotina</taxon>
        <taxon>Agaricomycetes</taxon>
        <taxon>Agaricomycetidae</taxon>
        <taxon>Agaricales</taxon>
        <taxon>Agaricales incertae sedis</taxon>
        <taxon>Dendrothele</taxon>
    </lineage>
</organism>
<sequence>MTPVSTDSILNSSRSQNLARSGTLPNVRDATQLGSPPDSEVFPVLFNGEDIVMPSSSSNTLTTHLDNLGVDLSNGMVDPPPPVRSPRIITPQTIDPHSGRSYTSPPGSCMTHTIPPTIHDLLPPSTAMMSQAVEDPYAGASPHWIPKHFPPEDDVFLTSSLKDGDFLFSPRPLPGSTMSNAPAADGDDMPLAGLSRLTMRTESPSVSPVPSLLSNSDFGLTHSPVDSVSVKEDEPELPRLTRLQNSDTRFDNPIPFVPSHPGSAAEYSIRDIPRAHESGLSPISERTELNSVPGTPVTHSRHFQPLPRPFLRPEPQHVSMDRPGQRSHGIYTFSPNTPTYQPLTFQYTGSHSSSNASTFHPFSTLVLPPTHSQSFQSVSQTLATQQLQLRQLLAQSPHSQVFSTHAYRNKPTGPSATLNNDPVVPSEVETKNHESSLNPNSHFQSPLPSAFPAMAQLPLSPLASMPLRAANPTGHSTIKNHTGSSPNPYPPGFASYPGYPMSFNIYPHDRVPAGELESAHHSYIPSNPVPLTFDRSIPVPRNRPTLDIPRGRFYFEDGNVIFSVSTY</sequence>
<feature type="region of interest" description="Disordered" evidence="1">
    <location>
        <begin position="1"/>
        <end position="37"/>
    </location>
</feature>
<keyword evidence="3" id="KW-1185">Reference proteome</keyword>
<gene>
    <name evidence="2" type="ORF">K435DRAFT_449946</name>
</gene>